<dbReference type="GO" id="GO:0030170">
    <property type="term" value="F:pyridoxal phosphate binding"/>
    <property type="evidence" value="ECO:0007669"/>
    <property type="project" value="InterPro"/>
</dbReference>
<gene>
    <name evidence="8" type="ORF">FHS87_004596</name>
</gene>
<dbReference type="InterPro" id="IPR015422">
    <property type="entry name" value="PyrdxlP-dep_Trfase_small"/>
</dbReference>
<dbReference type="InterPro" id="IPR010977">
    <property type="entry name" value="Aromatic_deC"/>
</dbReference>
<dbReference type="AlphaFoldDB" id="A0A840Y713"/>
<dbReference type="Pfam" id="PF00282">
    <property type="entry name" value="Pyridoxal_deC"/>
    <property type="match status" value="1"/>
</dbReference>
<evidence type="ECO:0000256" key="5">
    <source>
        <dbReference type="ARBA" id="ARBA00023239"/>
    </source>
</evidence>
<dbReference type="Gene3D" id="3.40.640.10">
    <property type="entry name" value="Type I PLP-dependent aspartate aminotransferase-like (Major domain)"/>
    <property type="match status" value="1"/>
</dbReference>
<dbReference type="SUPFAM" id="SSF53383">
    <property type="entry name" value="PLP-dependent transferases"/>
    <property type="match status" value="1"/>
</dbReference>
<dbReference type="InterPro" id="IPR015424">
    <property type="entry name" value="PyrdxlP-dep_Trfase"/>
</dbReference>
<dbReference type="PANTHER" id="PTHR11999:SF70">
    <property type="entry name" value="MIP05841P"/>
    <property type="match status" value="1"/>
</dbReference>
<comment type="caution">
    <text evidence="8">The sequence shown here is derived from an EMBL/GenBank/DDBJ whole genome shotgun (WGS) entry which is preliminary data.</text>
</comment>
<evidence type="ECO:0000313" key="9">
    <source>
        <dbReference type="Proteomes" id="UP000580654"/>
    </source>
</evidence>
<evidence type="ECO:0000256" key="2">
    <source>
        <dbReference type="ARBA" id="ARBA00009533"/>
    </source>
</evidence>
<keyword evidence="5 7" id="KW-0456">Lyase</keyword>
<evidence type="ECO:0000256" key="4">
    <source>
        <dbReference type="ARBA" id="ARBA00022898"/>
    </source>
</evidence>
<evidence type="ECO:0000256" key="7">
    <source>
        <dbReference type="RuleBase" id="RU000382"/>
    </source>
</evidence>
<evidence type="ECO:0000256" key="1">
    <source>
        <dbReference type="ARBA" id="ARBA00001933"/>
    </source>
</evidence>
<protein>
    <submittedName>
        <fullName evidence="8">Glutamate/tyrosine decarboxylase-like PLP-dependent enzyme</fullName>
    </submittedName>
</protein>
<dbReference type="GO" id="GO:0016831">
    <property type="term" value="F:carboxy-lyase activity"/>
    <property type="evidence" value="ECO:0007669"/>
    <property type="project" value="UniProtKB-KW"/>
</dbReference>
<dbReference type="InterPro" id="IPR002129">
    <property type="entry name" value="PyrdxlP-dep_de-COase"/>
</dbReference>
<evidence type="ECO:0000313" key="8">
    <source>
        <dbReference type="EMBL" id="MBB5696525.1"/>
    </source>
</evidence>
<sequence>MAISPKPETDELARVLRTATHAAISFRQALPEGAQRPEANYAAMRRAFDRPLPEVSATDHQALIEDLAARAAPGLHATTGPRFFGWVIGASHPVGVAADWLTSAWGQNAGNHEAAPAAAAAETTAARWLLELLDLPSTCSVGFVTGATVANLVCLAAARSAVLRAAGWDVEADGLEGAPSVRVLIGDDAHTTVFLALQVLGFGHRRVTRIATDAAGRMQADLVAAALAKDSGPSIVVAQAGQINTGAFDPFASLSAAVACHPRAWLHVDGAFGLWARASHEKAHLAQGIDLADSWATDGHKWLQTPYDSGYAIVRDTEVHRRAMTAAASYLPAEAEGERDPSRYVPELSRRARGFATWAMIRALGRQGIAEMVERHCALAQRFAAALATEPGIRILNEVELNQIIVRFGTDEELEQGDTMTKEVVARLQQEGVLFAGGAQWRGRTVLRLSVISWPTTEKDVDLSAQSIIEVWREVKRRDDKQPRTDSPK</sequence>
<organism evidence="8 9">
    <name type="scientific">Muricoccus pecuniae</name>
    <dbReference type="NCBI Taxonomy" id="693023"/>
    <lineage>
        <taxon>Bacteria</taxon>
        <taxon>Pseudomonadati</taxon>
        <taxon>Pseudomonadota</taxon>
        <taxon>Alphaproteobacteria</taxon>
        <taxon>Acetobacterales</taxon>
        <taxon>Roseomonadaceae</taxon>
        <taxon>Muricoccus</taxon>
    </lineage>
</organism>
<proteinExistence type="inferred from homology"/>
<dbReference type="EMBL" id="JACIJD010000050">
    <property type="protein sequence ID" value="MBB5696525.1"/>
    <property type="molecule type" value="Genomic_DNA"/>
</dbReference>
<keyword evidence="9" id="KW-1185">Reference proteome</keyword>
<dbReference type="RefSeq" id="WP_184521989.1">
    <property type="nucleotide sequence ID" value="NZ_JACIJD010000050.1"/>
</dbReference>
<dbReference type="Proteomes" id="UP000580654">
    <property type="component" value="Unassembled WGS sequence"/>
</dbReference>
<accession>A0A840Y713</accession>
<dbReference type="GO" id="GO:0019752">
    <property type="term" value="P:carboxylic acid metabolic process"/>
    <property type="evidence" value="ECO:0007669"/>
    <property type="project" value="InterPro"/>
</dbReference>
<feature type="modified residue" description="N6-(pyridoxal phosphate)lysine" evidence="6">
    <location>
        <position position="301"/>
    </location>
</feature>
<reference evidence="8 9" key="1">
    <citation type="submission" date="2020-08" db="EMBL/GenBank/DDBJ databases">
        <title>Genomic Encyclopedia of Type Strains, Phase IV (KMG-IV): sequencing the most valuable type-strain genomes for metagenomic binning, comparative biology and taxonomic classification.</title>
        <authorList>
            <person name="Goeker M."/>
        </authorList>
    </citation>
    <scope>NUCLEOTIDE SEQUENCE [LARGE SCALE GENOMIC DNA]</scope>
    <source>
        <strain evidence="8 9">DSM 25622</strain>
    </source>
</reference>
<dbReference type="PANTHER" id="PTHR11999">
    <property type="entry name" value="GROUP II PYRIDOXAL-5-PHOSPHATE DECARBOXYLASE"/>
    <property type="match status" value="1"/>
</dbReference>
<keyword evidence="4 6" id="KW-0663">Pyridoxal phosphate</keyword>
<comment type="similarity">
    <text evidence="2 7">Belongs to the group II decarboxylase family.</text>
</comment>
<dbReference type="Gene3D" id="3.90.1150.10">
    <property type="entry name" value="Aspartate Aminotransferase, domain 1"/>
    <property type="match status" value="1"/>
</dbReference>
<comment type="cofactor">
    <cofactor evidence="1 6 7">
        <name>pyridoxal 5'-phosphate</name>
        <dbReference type="ChEBI" id="CHEBI:597326"/>
    </cofactor>
</comment>
<keyword evidence="3" id="KW-0210">Decarboxylase</keyword>
<dbReference type="InterPro" id="IPR015421">
    <property type="entry name" value="PyrdxlP-dep_Trfase_major"/>
</dbReference>
<name>A0A840Y713_9PROT</name>
<evidence type="ECO:0000256" key="6">
    <source>
        <dbReference type="PIRSR" id="PIRSR602129-50"/>
    </source>
</evidence>
<evidence type="ECO:0000256" key="3">
    <source>
        <dbReference type="ARBA" id="ARBA00022793"/>
    </source>
</evidence>